<keyword evidence="6" id="KW-1185">Reference proteome</keyword>
<dbReference type="OrthoDB" id="9782422at2"/>
<evidence type="ECO:0000256" key="2">
    <source>
        <dbReference type="ARBA" id="ARBA00022801"/>
    </source>
</evidence>
<gene>
    <name evidence="5" type="ORF">B5M42_15695</name>
</gene>
<evidence type="ECO:0000259" key="4">
    <source>
        <dbReference type="SMART" id="SM00797"/>
    </source>
</evidence>
<dbReference type="InterPro" id="IPR052708">
    <property type="entry name" value="PxpC"/>
</dbReference>
<protein>
    <recommendedName>
        <fullName evidence="4">Carboxyltransferase domain-containing protein</fullName>
    </recommendedName>
</protein>
<dbReference type="PANTHER" id="PTHR43309">
    <property type="entry name" value="5-OXOPROLINASE SUBUNIT C"/>
    <property type="match status" value="1"/>
</dbReference>
<dbReference type="GO" id="GO:0005524">
    <property type="term" value="F:ATP binding"/>
    <property type="evidence" value="ECO:0007669"/>
    <property type="project" value="UniProtKB-KW"/>
</dbReference>
<keyword evidence="2" id="KW-0378">Hydrolase</keyword>
<evidence type="ECO:0000313" key="5">
    <source>
        <dbReference type="EMBL" id="TFE86064.1"/>
    </source>
</evidence>
<sequence length="356" mass="36516">MSIEVQKPGLWTTVQDGGRWGARKYGVVVSGAMDRFAYRVANALVGNEPQAAALELTLLGPELCAGEDVLLAICGIGCRVEAVPPGGAAAAAVAEAAPLWRPFLLRAGTQLRFRGGFAGSRAYVALGGGVAAEPVLGSRSTYVRAALGGVAGRPLVAGDAVQAAPAGAVSRRLAGALAGTSAWRAGAALAAASWAASARIWPAYGEAPELRVLPGREAGLFTAASVDAWRRSGYRVAPQSDRMGCRLQGTPLALAPGADAEMLSEAVAPGTVQIPPDGQPIILAADCQTTGGYPRLAHVIDADLPLLAQLKPGDTVYFREVSLREAQEALLLRELDLRMLAAAVRARAQEAGAGGL</sequence>
<feature type="domain" description="Carboxyltransferase" evidence="4">
    <location>
        <begin position="24"/>
        <end position="336"/>
    </location>
</feature>
<dbReference type="AlphaFoldDB" id="A0A4Y8PXZ0"/>
<organism evidence="5 6">
    <name type="scientific">Paenibacillus athensensis</name>
    <dbReference type="NCBI Taxonomy" id="1967502"/>
    <lineage>
        <taxon>Bacteria</taxon>
        <taxon>Bacillati</taxon>
        <taxon>Bacillota</taxon>
        <taxon>Bacilli</taxon>
        <taxon>Bacillales</taxon>
        <taxon>Paenibacillaceae</taxon>
        <taxon>Paenibacillus</taxon>
    </lineage>
</organism>
<evidence type="ECO:0000313" key="6">
    <source>
        <dbReference type="Proteomes" id="UP000298246"/>
    </source>
</evidence>
<dbReference type="InterPro" id="IPR003778">
    <property type="entry name" value="CT_A_B"/>
</dbReference>
<dbReference type="Gene3D" id="2.40.100.10">
    <property type="entry name" value="Cyclophilin-like"/>
    <property type="match status" value="1"/>
</dbReference>
<dbReference type="NCBIfam" id="TIGR00724">
    <property type="entry name" value="urea_amlyse_rel"/>
    <property type="match status" value="1"/>
</dbReference>
<dbReference type="PANTHER" id="PTHR43309:SF5">
    <property type="entry name" value="5-OXOPROLINASE SUBUNIT C"/>
    <property type="match status" value="1"/>
</dbReference>
<dbReference type="EMBL" id="MYFO01000021">
    <property type="protein sequence ID" value="TFE86064.1"/>
    <property type="molecule type" value="Genomic_DNA"/>
</dbReference>
<dbReference type="RefSeq" id="WP_134754489.1">
    <property type="nucleotide sequence ID" value="NZ_MYFO02000005.1"/>
</dbReference>
<dbReference type="SUPFAM" id="SSF50891">
    <property type="entry name" value="Cyclophilin-like"/>
    <property type="match status" value="1"/>
</dbReference>
<dbReference type="InterPro" id="IPR029000">
    <property type="entry name" value="Cyclophilin-like_dom_sf"/>
</dbReference>
<dbReference type="SMART" id="SM00797">
    <property type="entry name" value="AHS2"/>
    <property type="match status" value="1"/>
</dbReference>
<evidence type="ECO:0000256" key="3">
    <source>
        <dbReference type="ARBA" id="ARBA00022840"/>
    </source>
</evidence>
<accession>A0A4Y8PXZ0</accession>
<dbReference type="GO" id="GO:0016787">
    <property type="term" value="F:hydrolase activity"/>
    <property type="evidence" value="ECO:0007669"/>
    <property type="project" value="UniProtKB-KW"/>
</dbReference>
<name>A0A4Y8PXZ0_9BACL</name>
<proteinExistence type="predicted"/>
<dbReference type="Proteomes" id="UP000298246">
    <property type="component" value="Unassembled WGS sequence"/>
</dbReference>
<evidence type="ECO:0000256" key="1">
    <source>
        <dbReference type="ARBA" id="ARBA00022741"/>
    </source>
</evidence>
<keyword evidence="3" id="KW-0067">ATP-binding</keyword>
<keyword evidence="1" id="KW-0547">Nucleotide-binding</keyword>
<dbReference type="Pfam" id="PF02626">
    <property type="entry name" value="CT_A_B"/>
    <property type="match status" value="1"/>
</dbReference>
<reference evidence="5 6" key="1">
    <citation type="submission" date="2017-03" db="EMBL/GenBank/DDBJ databases">
        <title>Isolation of Levoglucosan Utilizing Bacteria.</title>
        <authorList>
            <person name="Arya A.S."/>
        </authorList>
    </citation>
    <scope>NUCLEOTIDE SEQUENCE [LARGE SCALE GENOMIC DNA]</scope>
    <source>
        <strain evidence="5 6">MEC069</strain>
    </source>
</reference>
<comment type="caution">
    <text evidence="5">The sequence shown here is derived from an EMBL/GenBank/DDBJ whole genome shotgun (WGS) entry which is preliminary data.</text>
</comment>